<reference evidence="2 3" key="1">
    <citation type="submission" date="2020-12" db="EMBL/GenBank/DDBJ databases">
        <title>Oil enriched cultivation method for isolating marine PHA-producing bacteria.</title>
        <authorList>
            <person name="Zheng W."/>
            <person name="Yu S."/>
            <person name="Huang Y."/>
        </authorList>
    </citation>
    <scope>NUCLEOTIDE SEQUENCE [LARGE SCALE GENOMIC DNA]</scope>
    <source>
        <strain evidence="2 3">SN0-2</strain>
    </source>
</reference>
<feature type="transmembrane region" description="Helical" evidence="1">
    <location>
        <begin position="168"/>
        <end position="187"/>
    </location>
</feature>
<proteinExistence type="predicted"/>
<name>A0ABS3E3W4_9GAMM</name>
<keyword evidence="1" id="KW-1133">Transmembrane helix</keyword>
<dbReference type="EMBL" id="JAEKJR010000001">
    <property type="protein sequence ID" value="MBN8429985.1"/>
    <property type="molecule type" value="Genomic_DNA"/>
</dbReference>
<accession>A0ABS3E3W4</accession>
<protein>
    <recommendedName>
        <fullName evidence="4">Transmembrane protein</fullName>
    </recommendedName>
</protein>
<dbReference type="Proteomes" id="UP000664293">
    <property type="component" value="Unassembled WGS sequence"/>
</dbReference>
<evidence type="ECO:0000313" key="2">
    <source>
        <dbReference type="EMBL" id="MBN8429985.1"/>
    </source>
</evidence>
<sequence>MNNREHSQSGADQNADDGLQELASLWQQAPVEVPVPTAIRAQVVRQERRMRWYAWFEWIASLVVGVGGVYLMLDSGAADAPWRALLVVVLLAWAMAFSVSNRRGVWEPLEESVHGYLDLARQRLVRKRRMLRFTWLFFIAELGIFAVWQWLSGYGWLEPIFAGDGRFAMTWISVFALAMGFWSAWYWHRIKSSERQIAKWQRENIEAMGK</sequence>
<feature type="transmembrane region" description="Helical" evidence="1">
    <location>
        <begin position="130"/>
        <end position="148"/>
    </location>
</feature>
<keyword evidence="1" id="KW-0812">Transmembrane</keyword>
<keyword evidence="3" id="KW-1185">Reference proteome</keyword>
<evidence type="ECO:0008006" key="4">
    <source>
        <dbReference type="Google" id="ProtNLM"/>
    </source>
</evidence>
<feature type="transmembrane region" description="Helical" evidence="1">
    <location>
        <begin position="52"/>
        <end position="73"/>
    </location>
</feature>
<dbReference type="SUPFAM" id="SSF103473">
    <property type="entry name" value="MFS general substrate transporter"/>
    <property type="match status" value="1"/>
</dbReference>
<comment type="caution">
    <text evidence="2">The sequence shown here is derived from an EMBL/GenBank/DDBJ whole genome shotgun (WGS) entry which is preliminary data.</text>
</comment>
<gene>
    <name evidence="2" type="ORF">JF535_03870</name>
</gene>
<dbReference type="RefSeq" id="WP_206999291.1">
    <property type="nucleotide sequence ID" value="NZ_JAEKJR010000001.1"/>
</dbReference>
<dbReference type="InterPro" id="IPR036259">
    <property type="entry name" value="MFS_trans_sf"/>
</dbReference>
<organism evidence="2 3">
    <name type="scientific">Microbulbifer salipaludis</name>
    <dbReference type="NCBI Taxonomy" id="187980"/>
    <lineage>
        <taxon>Bacteria</taxon>
        <taxon>Pseudomonadati</taxon>
        <taxon>Pseudomonadota</taxon>
        <taxon>Gammaproteobacteria</taxon>
        <taxon>Cellvibrionales</taxon>
        <taxon>Microbulbiferaceae</taxon>
        <taxon>Microbulbifer</taxon>
    </lineage>
</organism>
<keyword evidence="1" id="KW-0472">Membrane</keyword>
<feature type="transmembrane region" description="Helical" evidence="1">
    <location>
        <begin position="80"/>
        <end position="99"/>
    </location>
</feature>
<evidence type="ECO:0000313" key="3">
    <source>
        <dbReference type="Proteomes" id="UP000664293"/>
    </source>
</evidence>
<evidence type="ECO:0000256" key="1">
    <source>
        <dbReference type="SAM" id="Phobius"/>
    </source>
</evidence>